<feature type="compositionally biased region" description="Basic residues" evidence="1">
    <location>
        <begin position="365"/>
        <end position="374"/>
    </location>
</feature>
<proteinExistence type="predicted"/>
<dbReference type="EMBL" id="CAAALY010030663">
    <property type="protein sequence ID" value="VEL16999.1"/>
    <property type="molecule type" value="Genomic_DNA"/>
</dbReference>
<organism evidence="2 3">
    <name type="scientific">Protopolystoma xenopodis</name>
    <dbReference type="NCBI Taxonomy" id="117903"/>
    <lineage>
        <taxon>Eukaryota</taxon>
        <taxon>Metazoa</taxon>
        <taxon>Spiralia</taxon>
        <taxon>Lophotrochozoa</taxon>
        <taxon>Platyhelminthes</taxon>
        <taxon>Monogenea</taxon>
        <taxon>Polyopisthocotylea</taxon>
        <taxon>Polystomatidea</taxon>
        <taxon>Polystomatidae</taxon>
        <taxon>Protopolystoma</taxon>
    </lineage>
</organism>
<evidence type="ECO:0000256" key="1">
    <source>
        <dbReference type="SAM" id="MobiDB-lite"/>
    </source>
</evidence>
<gene>
    <name evidence="2" type="ORF">PXEA_LOCUS10439</name>
</gene>
<feature type="region of interest" description="Disordered" evidence="1">
    <location>
        <begin position="152"/>
        <end position="199"/>
    </location>
</feature>
<feature type="compositionally biased region" description="Basic and acidic residues" evidence="1">
    <location>
        <begin position="271"/>
        <end position="298"/>
    </location>
</feature>
<accession>A0A3S5CKZ3</accession>
<feature type="region of interest" description="Disordered" evidence="1">
    <location>
        <begin position="67"/>
        <end position="114"/>
    </location>
</feature>
<comment type="caution">
    <text evidence="2">The sequence shown here is derived from an EMBL/GenBank/DDBJ whole genome shotgun (WGS) entry which is preliminary data.</text>
</comment>
<sequence length="374" mass="41461">MEVCSQDVCFGNSILRQTARKASSFCATETANCPGDMPRPLDDSVVGSELRWHGDKEIEERVFEQVSELTSGPHAGGPYRQRLLSPQSPAVSKTQEPKGRGSPGNPATPASTSACLQHVQSLRPGLSPDEMVSGRRLVEFADEDLAHMVYGIGQPGQHGRYQEAEEEEEEEMDDDDDDNDDDDDDEGEEEVNGDEVEDVVVDMNTSSQMMDVADEEDAKDEDGDEFFFGAGEMEYREDQSPLFALHMSPAELMSPSDCLSRVFKNCGRRVADASGEMKRVEAKADRDEGRCDEVGHREAVHRRQRHPSQQNKRGPKDEESLGDWEATNYTGLKVGRSQTLDSRTKSSEMSFSGLRSGPNDTSREVHKRHSALPN</sequence>
<protein>
    <submittedName>
        <fullName evidence="2">Uncharacterized protein</fullName>
    </submittedName>
</protein>
<feature type="compositionally biased region" description="Acidic residues" evidence="1">
    <location>
        <begin position="164"/>
        <end position="199"/>
    </location>
</feature>
<name>A0A3S5CKZ3_9PLAT</name>
<evidence type="ECO:0000313" key="2">
    <source>
        <dbReference type="EMBL" id="VEL16999.1"/>
    </source>
</evidence>
<keyword evidence="3" id="KW-1185">Reference proteome</keyword>
<dbReference type="AlphaFoldDB" id="A0A3S5CKZ3"/>
<feature type="region of interest" description="Disordered" evidence="1">
    <location>
        <begin position="271"/>
        <end position="374"/>
    </location>
</feature>
<evidence type="ECO:0000313" key="3">
    <source>
        <dbReference type="Proteomes" id="UP000784294"/>
    </source>
</evidence>
<dbReference type="Proteomes" id="UP000784294">
    <property type="component" value="Unassembled WGS sequence"/>
</dbReference>
<reference evidence="2" key="1">
    <citation type="submission" date="2018-11" db="EMBL/GenBank/DDBJ databases">
        <authorList>
            <consortium name="Pathogen Informatics"/>
        </authorList>
    </citation>
    <scope>NUCLEOTIDE SEQUENCE</scope>
</reference>
<feature type="compositionally biased region" description="Polar residues" evidence="1">
    <location>
        <begin position="84"/>
        <end position="94"/>
    </location>
</feature>